<sequence>MEQLWTREELKGRAKNALRKNYWACVVVALILTLAASFGEGNSGRPAAGESHVTFFEETIGNYEFGSDLIERGGDILHQVTRSPIGIILGLVGAGILVSVTLLLLVFGIFVGNVLEIGGNKFFIENMYSTPKIGRILYGFRSGSYWNLVKIMFCKELFVLLWSLLLVIPGIIKSYEYYMIPYLLAEYPEMSMEEAFSRSREMMYGEKWNAFVLDLSFIPWFLLSGLTFGIVGIFYVNPYVNATRAEFYDTLTRKMRG</sequence>
<keyword evidence="1" id="KW-0812">Transmembrane</keyword>
<protein>
    <submittedName>
        <fullName evidence="2">DUF975 family protein</fullName>
    </submittedName>
</protein>
<evidence type="ECO:0000256" key="1">
    <source>
        <dbReference type="SAM" id="Phobius"/>
    </source>
</evidence>
<reference evidence="2" key="1">
    <citation type="journal article" date="2021" name="PeerJ">
        <title>Extensive microbial diversity within the chicken gut microbiome revealed by metagenomics and culture.</title>
        <authorList>
            <person name="Gilroy R."/>
            <person name="Ravi A."/>
            <person name="Getino M."/>
            <person name="Pursley I."/>
            <person name="Horton D.L."/>
            <person name="Alikhan N.F."/>
            <person name="Baker D."/>
            <person name="Gharbi K."/>
            <person name="Hall N."/>
            <person name="Watson M."/>
            <person name="Adriaenssens E.M."/>
            <person name="Foster-Nyarko E."/>
            <person name="Jarju S."/>
            <person name="Secka A."/>
            <person name="Antonio M."/>
            <person name="Oren A."/>
            <person name="Chaudhuri R.R."/>
            <person name="La Ragione R."/>
            <person name="Hildebrand F."/>
            <person name="Pallen M.J."/>
        </authorList>
    </citation>
    <scope>NUCLEOTIDE SEQUENCE</scope>
    <source>
        <strain evidence="2">14324</strain>
    </source>
</reference>
<feature type="transmembrane region" description="Helical" evidence="1">
    <location>
        <begin position="157"/>
        <end position="175"/>
    </location>
</feature>
<reference evidence="2" key="2">
    <citation type="submission" date="2021-04" db="EMBL/GenBank/DDBJ databases">
        <authorList>
            <person name="Gilroy R."/>
        </authorList>
    </citation>
    <scope>NUCLEOTIDE SEQUENCE</scope>
    <source>
        <strain evidence="2">14324</strain>
    </source>
</reference>
<name>A0A9D2DSR5_9FIRM</name>
<keyword evidence="1" id="KW-0472">Membrane</keyword>
<dbReference type="Proteomes" id="UP000824041">
    <property type="component" value="Unassembled WGS sequence"/>
</dbReference>
<dbReference type="AlphaFoldDB" id="A0A9D2DSR5"/>
<dbReference type="Pfam" id="PF06161">
    <property type="entry name" value="DUF975"/>
    <property type="match status" value="1"/>
</dbReference>
<keyword evidence="1" id="KW-1133">Transmembrane helix</keyword>
<proteinExistence type="predicted"/>
<dbReference type="InterPro" id="IPR010380">
    <property type="entry name" value="DUF975"/>
</dbReference>
<dbReference type="PANTHER" id="PTHR40076:SF1">
    <property type="entry name" value="MEMBRANE PROTEIN"/>
    <property type="match status" value="1"/>
</dbReference>
<gene>
    <name evidence="2" type="ORF">IAA21_06045</name>
</gene>
<feature type="transmembrane region" description="Helical" evidence="1">
    <location>
        <begin position="85"/>
        <end position="111"/>
    </location>
</feature>
<comment type="caution">
    <text evidence="2">The sequence shown here is derived from an EMBL/GenBank/DDBJ whole genome shotgun (WGS) entry which is preliminary data.</text>
</comment>
<feature type="transmembrane region" description="Helical" evidence="1">
    <location>
        <begin position="21"/>
        <end position="39"/>
    </location>
</feature>
<evidence type="ECO:0000313" key="2">
    <source>
        <dbReference type="EMBL" id="HIZ22345.1"/>
    </source>
</evidence>
<dbReference type="EMBL" id="DXBU01000088">
    <property type="protein sequence ID" value="HIZ22345.1"/>
    <property type="molecule type" value="Genomic_DNA"/>
</dbReference>
<dbReference type="PANTHER" id="PTHR40076">
    <property type="entry name" value="MEMBRANE PROTEIN-RELATED"/>
    <property type="match status" value="1"/>
</dbReference>
<feature type="transmembrane region" description="Helical" evidence="1">
    <location>
        <begin position="217"/>
        <end position="236"/>
    </location>
</feature>
<organism evidence="2 3">
    <name type="scientific">Candidatus Blautia faecigallinarum</name>
    <dbReference type="NCBI Taxonomy" id="2838488"/>
    <lineage>
        <taxon>Bacteria</taxon>
        <taxon>Bacillati</taxon>
        <taxon>Bacillota</taxon>
        <taxon>Clostridia</taxon>
        <taxon>Lachnospirales</taxon>
        <taxon>Lachnospiraceae</taxon>
        <taxon>Blautia</taxon>
    </lineage>
</organism>
<evidence type="ECO:0000313" key="3">
    <source>
        <dbReference type="Proteomes" id="UP000824041"/>
    </source>
</evidence>
<accession>A0A9D2DSR5</accession>